<keyword evidence="4" id="KW-1133">Transmembrane helix</keyword>
<feature type="compositionally biased region" description="Polar residues" evidence="3">
    <location>
        <begin position="36"/>
        <end position="46"/>
    </location>
</feature>
<evidence type="ECO:0000259" key="5">
    <source>
        <dbReference type="PROSITE" id="PS50004"/>
    </source>
</evidence>
<organism evidence="6">
    <name type="scientific">Lepeophtheirus salmonis</name>
    <name type="common">Salmon louse</name>
    <name type="synonym">Caligus salmonis</name>
    <dbReference type="NCBI Taxonomy" id="72036"/>
    <lineage>
        <taxon>Eukaryota</taxon>
        <taxon>Metazoa</taxon>
        <taxon>Ecdysozoa</taxon>
        <taxon>Arthropoda</taxon>
        <taxon>Crustacea</taxon>
        <taxon>Multicrustacea</taxon>
        <taxon>Hexanauplia</taxon>
        <taxon>Copepoda</taxon>
        <taxon>Siphonostomatoida</taxon>
        <taxon>Caligidae</taxon>
        <taxon>Lepeophtheirus</taxon>
    </lineage>
</organism>
<dbReference type="InterPro" id="IPR000008">
    <property type="entry name" value="C2_dom"/>
</dbReference>
<accession>A0A0K2T164</accession>
<feature type="compositionally biased region" description="Basic and acidic residues" evidence="3">
    <location>
        <begin position="142"/>
        <end position="151"/>
    </location>
</feature>
<dbReference type="PANTHER" id="PTHR45911">
    <property type="entry name" value="C2 DOMAIN-CONTAINING PROTEIN"/>
    <property type="match status" value="1"/>
</dbReference>
<dbReference type="EMBL" id="HACA01001870">
    <property type="protein sequence ID" value="CDW19231.1"/>
    <property type="molecule type" value="Transcribed_RNA"/>
</dbReference>
<reference evidence="6" key="1">
    <citation type="submission" date="2014-05" db="EMBL/GenBank/DDBJ databases">
        <authorList>
            <person name="Chronopoulou M."/>
        </authorList>
    </citation>
    <scope>NUCLEOTIDE SEQUENCE</scope>
    <source>
        <tissue evidence="6">Whole organism</tissue>
    </source>
</reference>
<evidence type="ECO:0000256" key="4">
    <source>
        <dbReference type="SAM" id="Phobius"/>
    </source>
</evidence>
<dbReference type="GO" id="GO:0030672">
    <property type="term" value="C:synaptic vesicle membrane"/>
    <property type="evidence" value="ECO:0007669"/>
    <property type="project" value="TreeGrafter"/>
</dbReference>
<dbReference type="PROSITE" id="PS50004">
    <property type="entry name" value="C2"/>
    <property type="match status" value="3"/>
</dbReference>
<keyword evidence="4" id="KW-0472">Membrane</keyword>
<protein>
    <recommendedName>
        <fullName evidence="5">C2 domain-containing protein</fullName>
    </recommendedName>
</protein>
<dbReference type="GO" id="GO:0046928">
    <property type="term" value="P:regulation of neurotransmitter secretion"/>
    <property type="evidence" value="ECO:0007669"/>
    <property type="project" value="TreeGrafter"/>
</dbReference>
<dbReference type="PANTHER" id="PTHR45911:SF4">
    <property type="entry name" value="MULTIPLE C2 AND TRANSMEMBRANE DOMAIN-CONTAINING PROTEIN"/>
    <property type="match status" value="1"/>
</dbReference>
<dbReference type="InterPro" id="IPR035892">
    <property type="entry name" value="C2_domain_sf"/>
</dbReference>
<feature type="compositionally biased region" description="Basic residues" evidence="3">
    <location>
        <begin position="1"/>
        <end position="11"/>
    </location>
</feature>
<dbReference type="FunFam" id="2.60.40.150:FF:000050">
    <property type="entry name" value="Multiple C2 and transmembrane domain containing 1"/>
    <property type="match status" value="1"/>
</dbReference>
<feature type="compositionally biased region" description="Acidic residues" evidence="3">
    <location>
        <begin position="126"/>
        <end position="135"/>
    </location>
</feature>
<feature type="transmembrane region" description="Helical" evidence="4">
    <location>
        <begin position="835"/>
        <end position="865"/>
    </location>
</feature>
<dbReference type="AlphaFoldDB" id="A0A0K2T164"/>
<feature type="domain" description="C2" evidence="5">
    <location>
        <begin position="199"/>
        <end position="320"/>
    </location>
</feature>
<name>A0A0K2T164_LEPSM</name>
<proteinExistence type="predicted"/>
<feature type="region of interest" description="Disordered" evidence="3">
    <location>
        <begin position="114"/>
        <end position="160"/>
    </location>
</feature>
<evidence type="ECO:0000256" key="2">
    <source>
        <dbReference type="ARBA" id="ARBA00022837"/>
    </source>
</evidence>
<dbReference type="OrthoDB" id="5973539at2759"/>
<evidence type="ECO:0000256" key="1">
    <source>
        <dbReference type="ARBA" id="ARBA00022723"/>
    </source>
</evidence>
<feature type="compositionally biased region" description="Acidic residues" evidence="3">
    <location>
        <begin position="774"/>
        <end position="785"/>
    </location>
</feature>
<evidence type="ECO:0000313" key="6">
    <source>
        <dbReference type="EMBL" id="CDW19231.1"/>
    </source>
</evidence>
<sequence>MMKKGLIKRLSKSASDLSGCRRKSQTNSPEEEQCKSGFQTPPSTGGTDDEDEEILKRPSSSQSHHSKKRSSFKERLKCTRTSSEAAARRTRTVGAELKSQQGFLGLLRQKFGRATSPSRPLKGGEDENGVCDDTEILSTKRSNKDGGREDLPTYSGPIQLPPSQEVEIVQLMGDKDNTSLCSSVNKAQQLRHTNSIGSSTLSPQVSFDNPHHDHFKSHSKFSLRINLKRGIDLAARDSGGTSDPYVKFFYKGKLFYRSKIVYKNLNPYWEEHFTQVIDDPLSPILLKVFDYDFALRDDFIGEASISLIPIELNVDSNFIITLIDPSSTSKNPENLGKVELSIGLTPLSETESLISGDNKSLLDDSIISSNKKATPWSATVNIVLVEGKNLTAMDFEGTSDPYCKFRLGNDRYKSKPIYLTLNPKWMEQFDLTLFQDQSQELEITIWDKDQRTKDDFMGKCTVDLSSLAMEKTHELHLRVDEGSGEIFILLSISGMTNYPGLTSIKNFDSFSLQNEQLIRSSYRFLNSFKDLSDVGFLFIKIYCAKGLYAADLGGKSDPFVVIELDNTRLQTHTSYKTINPVWNRYMKMYIKDIHSVISLNVFDEDRNHKMEFLGRVTIPILQIEDGKKRWYALKDKKCRSLAKGQNPQIQLEIKVTWNWLRAAIVTLNPKEEKYFTITEKFKRQVFLNNVMRIKGFIMEFVNLGVACQNILEWESPFRTILAFIAFTTITYYFQPYHVPIGLLIIFVKNYIAISYLGSRSQLSASHTHTATSDGMDEDEDMDDNDGSSQDKEEKKTLKEKLLAIQEVTAMVQNAIGCVASLVEEIKNTFNFSVPFLSWLAILILVIVVLILYFVSLRFLVICWGINKFSKKLIRPHTVPNNELLDFLSRVPDDEELLDRRELSTVPEEPSARTSAHKKKRN</sequence>
<keyword evidence="2" id="KW-0106">Calcium</keyword>
<keyword evidence="4" id="KW-0812">Transmembrane</keyword>
<dbReference type="Pfam" id="PF00168">
    <property type="entry name" value="C2"/>
    <property type="match status" value="3"/>
</dbReference>
<dbReference type="GO" id="GO:0005509">
    <property type="term" value="F:calcium ion binding"/>
    <property type="evidence" value="ECO:0007669"/>
    <property type="project" value="TreeGrafter"/>
</dbReference>
<dbReference type="CDD" id="cd08376">
    <property type="entry name" value="C2B_MCTP_PRT"/>
    <property type="match status" value="1"/>
</dbReference>
<feature type="region of interest" description="Disordered" evidence="3">
    <location>
        <begin position="900"/>
        <end position="921"/>
    </location>
</feature>
<dbReference type="Gene3D" id="2.60.40.150">
    <property type="entry name" value="C2 domain"/>
    <property type="match status" value="3"/>
</dbReference>
<feature type="region of interest" description="Disordered" evidence="3">
    <location>
        <begin position="767"/>
        <end position="791"/>
    </location>
</feature>
<evidence type="ECO:0000256" key="3">
    <source>
        <dbReference type="SAM" id="MobiDB-lite"/>
    </source>
</evidence>
<keyword evidence="1" id="KW-0479">Metal-binding</keyword>
<dbReference type="SUPFAM" id="SSF49562">
    <property type="entry name" value="C2 domain (Calcium/lipid-binding domain, CaLB)"/>
    <property type="match status" value="3"/>
</dbReference>
<feature type="domain" description="C2" evidence="5">
    <location>
        <begin position="518"/>
        <end position="635"/>
    </location>
</feature>
<feature type="domain" description="C2" evidence="5">
    <location>
        <begin position="361"/>
        <end position="477"/>
    </location>
</feature>
<dbReference type="SMART" id="SM00239">
    <property type="entry name" value="C2"/>
    <property type="match status" value="3"/>
</dbReference>
<feature type="region of interest" description="Disordered" evidence="3">
    <location>
        <begin position="1"/>
        <end position="93"/>
    </location>
</feature>
<dbReference type="FunFam" id="2.60.40.150:FF:000167">
    <property type="entry name" value="Multiple C2 domains, transmembrane 2a"/>
    <property type="match status" value="1"/>
</dbReference>